<feature type="domain" description="Peptidase S9 prolyl oligopeptidase catalytic" evidence="3">
    <location>
        <begin position="702"/>
        <end position="880"/>
    </location>
</feature>
<evidence type="ECO:0000259" key="3">
    <source>
        <dbReference type="Pfam" id="PF00326"/>
    </source>
</evidence>
<evidence type="ECO:0000256" key="2">
    <source>
        <dbReference type="SAM" id="SignalP"/>
    </source>
</evidence>
<gene>
    <name evidence="4" type="ORF">B3C1_13558</name>
</gene>
<proteinExistence type="predicted"/>
<dbReference type="GO" id="GO:0006508">
    <property type="term" value="P:proteolysis"/>
    <property type="evidence" value="ECO:0007669"/>
    <property type="project" value="InterPro"/>
</dbReference>
<dbReference type="PATRIC" id="fig|745411.4.peg.2674"/>
<feature type="chain" id="PRO_5003859077" evidence="2">
    <location>
        <begin position="19"/>
        <end position="909"/>
    </location>
</feature>
<protein>
    <submittedName>
        <fullName evidence="4">Peptidase S9 prolyl oligopeptidase</fullName>
    </submittedName>
</protein>
<dbReference type="InterPro" id="IPR050278">
    <property type="entry name" value="Serine_Prot_S9B/DPPIV"/>
</dbReference>
<evidence type="ECO:0000256" key="1">
    <source>
        <dbReference type="SAM" id="MobiDB-lite"/>
    </source>
</evidence>
<evidence type="ECO:0000313" key="5">
    <source>
        <dbReference type="Proteomes" id="UP000006755"/>
    </source>
</evidence>
<dbReference type="Gene3D" id="2.120.10.30">
    <property type="entry name" value="TolB, C-terminal domain"/>
    <property type="match status" value="1"/>
</dbReference>
<organism evidence="4 5">
    <name type="scientific">Gallaecimonas xiamenensis 3-C-1</name>
    <dbReference type="NCBI Taxonomy" id="745411"/>
    <lineage>
        <taxon>Bacteria</taxon>
        <taxon>Pseudomonadati</taxon>
        <taxon>Pseudomonadota</taxon>
        <taxon>Gammaproteobacteria</taxon>
        <taxon>Enterobacterales</taxon>
        <taxon>Gallaecimonadaceae</taxon>
        <taxon>Gallaecimonas</taxon>
    </lineage>
</organism>
<dbReference type="InterPro" id="IPR029058">
    <property type="entry name" value="AB_hydrolase_fold"/>
</dbReference>
<comment type="caution">
    <text evidence="4">The sequence shown here is derived from an EMBL/GenBank/DDBJ whole genome shotgun (WGS) entry which is preliminary data.</text>
</comment>
<dbReference type="PANTHER" id="PTHR11731:SF193">
    <property type="entry name" value="DIPEPTIDYL PEPTIDASE 9"/>
    <property type="match status" value="1"/>
</dbReference>
<keyword evidence="5" id="KW-1185">Reference proteome</keyword>
<dbReference type="RefSeq" id="WP_008485507.1">
    <property type="nucleotide sequence ID" value="NZ_AMRI01000020.1"/>
</dbReference>
<name>K2J691_9GAMM</name>
<dbReference type="AlphaFoldDB" id="K2J691"/>
<dbReference type="eggNOG" id="COG1506">
    <property type="taxonomic scope" value="Bacteria"/>
</dbReference>
<accession>K2J691</accession>
<dbReference type="GO" id="GO:0008239">
    <property type="term" value="F:dipeptidyl-peptidase activity"/>
    <property type="evidence" value="ECO:0007669"/>
    <property type="project" value="TreeGrafter"/>
</dbReference>
<dbReference type="SUPFAM" id="SSF53474">
    <property type="entry name" value="alpha/beta-Hydrolases"/>
    <property type="match status" value="1"/>
</dbReference>
<dbReference type="InterPro" id="IPR001375">
    <property type="entry name" value="Peptidase_S9_cat"/>
</dbReference>
<dbReference type="Proteomes" id="UP000006755">
    <property type="component" value="Unassembled WGS sequence"/>
</dbReference>
<dbReference type="Pfam" id="PF00326">
    <property type="entry name" value="Peptidase_S9"/>
    <property type="match status" value="1"/>
</dbReference>
<dbReference type="SUPFAM" id="SSF50969">
    <property type="entry name" value="YVTN repeat-like/Quinoprotein amine dehydrogenase"/>
    <property type="match status" value="1"/>
</dbReference>
<dbReference type="EMBL" id="AMRI01000020">
    <property type="protein sequence ID" value="EKE70568.1"/>
    <property type="molecule type" value="Genomic_DNA"/>
</dbReference>
<dbReference type="STRING" id="745411.B3C1_13558"/>
<dbReference type="PANTHER" id="PTHR11731">
    <property type="entry name" value="PROTEASE FAMILY S9B,C DIPEPTIDYL-PEPTIDASE IV-RELATED"/>
    <property type="match status" value="1"/>
</dbReference>
<evidence type="ECO:0000313" key="4">
    <source>
        <dbReference type="EMBL" id="EKE70568.1"/>
    </source>
</evidence>
<keyword evidence="2" id="KW-0732">Signal</keyword>
<reference evidence="4 5" key="1">
    <citation type="journal article" date="2012" name="J. Bacteriol.">
        <title>Genome Sequence of Gallaecimonas xiamenensis Type Strain 3-C-1.</title>
        <authorList>
            <person name="Lai Q."/>
            <person name="Wang L."/>
            <person name="Wang W."/>
            <person name="Shao Z."/>
        </authorList>
    </citation>
    <scope>NUCLEOTIDE SEQUENCE [LARGE SCALE GENOMIC DNA]</scope>
    <source>
        <strain evidence="4 5">3-C-1</strain>
    </source>
</reference>
<dbReference type="GO" id="GO:0008236">
    <property type="term" value="F:serine-type peptidase activity"/>
    <property type="evidence" value="ECO:0007669"/>
    <property type="project" value="InterPro"/>
</dbReference>
<feature type="signal peptide" evidence="2">
    <location>
        <begin position="1"/>
        <end position="18"/>
    </location>
</feature>
<feature type="region of interest" description="Disordered" evidence="1">
    <location>
        <begin position="888"/>
        <end position="909"/>
    </location>
</feature>
<dbReference type="SUPFAM" id="SSF82171">
    <property type="entry name" value="DPP6 N-terminal domain-like"/>
    <property type="match status" value="1"/>
</dbReference>
<dbReference type="InterPro" id="IPR011042">
    <property type="entry name" value="6-blade_b-propeller_TolB-like"/>
</dbReference>
<dbReference type="Gene3D" id="3.40.50.1820">
    <property type="entry name" value="alpha/beta hydrolase"/>
    <property type="match status" value="1"/>
</dbReference>
<dbReference type="InterPro" id="IPR011044">
    <property type="entry name" value="Quino_amine_DH_bsu"/>
</dbReference>
<sequence length="909" mass="100991">MILRSLLLTALLSGPALAQGRPVTLNDLMDFKAIDSPVLSDNGQVLAFSAQPDRGDATGVIRLTDGSRKLTVERGSKPALTPDGRYVAFWQQAPLFDRLKAKAKDKPKKALVVVDTQSGAQLRFDKASAFALSDKGGRLVVEVLKAGADQGDGKKAKDEKVLLLVDISSGSQQELGKVAAFAFKPGTGDLLYAKDPVKDQAETKGELRLLADKDRLLDSEEGKLYRDLTFSKDGSRFAALRGNQGDEEESRAFEVLLYNGKLKTLSTPDDGYYIGAGNILRFTEDNRRLFVGRKPLPKADTRVTPELNSPSDVTNIDKILASRKLRVWQGDDPQIKPQEAKTYKARKDHLYLAVFHLNNGRFVQLADQTVPDVAAGEQSGYLLGSTDQPYLKATTWNGFYRDYYGVNLSTGEKRLIGGHLGAAPSLSPQGHYAVFFEAGNVKMADLRQQKVLNLTQGLPVGFSDEDHDYPSEAPGYGFGPWYQDASGVLVYDKFDIWRFGTDGKGQKLTAKRADKLQLRVVTPDPDQPYVSKGQALLLTGYSDKDKYTGFFRLTLGQDGVAPLLLSPNSYQFLAKAKKADTWLFTRESFSEFPDIWVDDANFRAPRKLTDANPVTQELAWGQPELVHWRNLDGQMLDGVLIKPAGYDPAKRYPVLVYYYRFMSDRLYRFNEFKVNHRPNFAYYSSNGYAVFLPDVRFAVGTPGKSSVSALVPGVQKLIDMGVADPKAIGLHGHSWSGYQTAFVVTQTNIFAAAAAGAPVSNMTSAYSGMRWGAGIARQFQYETGQSRIGQSLYEAPELYIENSPVFYADRIKTPLLIEFGDKDEAVPWEQGIELYLALRRQNKPVVMLQYEGEPHHLKQYGNKLDYTIKMKAFFDHYLKGAPAPAWWSQGEPYQPPPKAKKKAEAKQQD</sequence>